<reference evidence="10 11" key="1">
    <citation type="submission" date="2017-08" db="EMBL/GenBank/DDBJ databases">
        <title>Infants hospitalized years apart are colonized by the same room-sourced microbial strains.</title>
        <authorList>
            <person name="Brooks B."/>
            <person name="Olm M.R."/>
            <person name="Firek B.A."/>
            <person name="Baker R."/>
            <person name="Thomas B.C."/>
            <person name="Morowitz M.J."/>
            <person name="Banfield J.F."/>
        </authorList>
    </citation>
    <scope>NUCLEOTIDE SEQUENCE [LARGE SCALE GENOMIC DNA]</scope>
    <source>
        <strain evidence="10">S2_018_000_R3_119</strain>
    </source>
</reference>
<dbReference type="SMART" id="SM00316">
    <property type="entry name" value="S1"/>
    <property type="match status" value="1"/>
</dbReference>
<dbReference type="InterPro" id="IPR010995">
    <property type="entry name" value="DNA_repair_Rad51/TF_NusA_a-hlx"/>
</dbReference>
<evidence type="ECO:0000313" key="11">
    <source>
        <dbReference type="Proteomes" id="UP000249555"/>
    </source>
</evidence>
<evidence type="ECO:0000256" key="8">
    <source>
        <dbReference type="SAM" id="MobiDB-lite"/>
    </source>
</evidence>
<keyword evidence="5 7" id="KW-0805">Transcription regulation</keyword>
<dbReference type="GO" id="GO:0003700">
    <property type="term" value="F:DNA-binding transcription factor activity"/>
    <property type="evidence" value="ECO:0007669"/>
    <property type="project" value="InterPro"/>
</dbReference>
<feature type="region of interest" description="Disordered" evidence="8">
    <location>
        <begin position="522"/>
        <end position="592"/>
    </location>
</feature>
<dbReference type="GO" id="GO:0031564">
    <property type="term" value="P:transcription antitermination"/>
    <property type="evidence" value="ECO:0007669"/>
    <property type="project" value="UniProtKB-UniRule"/>
</dbReference>
<dbReference type="SUPFAM" id="SSF50249">
    <property type="entry name" value="Nucleic acid-binding proteins"/>
    <property type="match status" value="1"/>
</dbReference>
<evidence type="ECO:0000256" key="6">
    <source>
        <dbReference type="ARBA" id="ARBA00023163"/>
    </source>
</evidence>
<protein>
    <recommendedName>
        <fullName evidence="7">Transcription termination/antitermination protein NusA</fullName>
    </recommendedName>
</protein>
<dbReference type="InterPro" id="IPR009019">
    <property type="entry name" value="KH_sf_prok-type"/>
</dbReference>
<name>A0A2W4YV35_9SPHN</name>
<dbReference type="InterPro" id="IPR058582">
    <property type="entry name" value="KH_NusA_2nd"/>
</dbReference>
<dbReference type="InterPro" id="IPR030842">
    <property type="entry name" value="TF_NusA_bacterial"/>
</dbReference>
<evidence type="ECO:0000256" key="5">
    <source>
        <dbReference type="ARBA" id="ARBA00023015"/>
    </source>
</evidence>
<evidence type="ECO:0000313" key="10">
    <source>
        <dbReference type="EMBL" id="PZO73356.1"/>
    </source>
</evidence>
<dbReference type="GO" id="GO:0005829">
    <property type="term" value="C:cytosol"/>
    <property type="evidence" value="ECO:0007669"/>
    <property type="project" value="TreeGrafter"/>
</dbReference>
<sequence>MATAVTANRAELIAIANSVASEKMIDKAIVIEAMEDAIQRAARSRYGAENDIRAKLDPNTGDLRLWRVVEVVEAVDDYFKQVDVKGAQKLQKDAALGDFIVDPLPPIEFGRIAAQAAKQVIFQKVRDAERERQFEEYKDRAGEIITGVVKRVEFGHVVVDLGRAEGVIRRDAQIPREVVRVNDRIRSLILNVRRENRGPQIFLSRAHPDFMKKLFAQEVPEIYDGIIEIKAAARDPGSRAKIGVISHDSSIDPVGACVGMKGSRVQAVVQEMQGEKIDIIPWSPDIATFVVNALQPASVSRVVIDEEEERIEVVVPDDQLSLAIGRRGQNVRLASQLTGKAIDILTEADASEKRQKDFVERSAMFEKELDVDETLAQLLVAEGFTNLEEVAYVEVEEIAGIEGFDEDLAGELQNRATEALERRDAASREERTALGVDDALAGMPYLTEAMLVTLGKAGIKTLDDLADLATDELVEKKRVEPRRRNEDAPKRPEPKGGILAEYGLSDEQGNEIIMAARAHWFEDEAPEASAEQPDDADETPVEEASADDVVVEDAAAEETTADEAVAEDASADDASVEDAADKTDSKSEGDKA</sequence>
<dbReference type="InterPro" id="IPR010214">
    <property type="entry name" value="Tscrpt_termin_fac_NusA_C_rpt"/>
</dbReference>
<dbReference type="SUPFAM" id="SSF69705">
    <property type="entry name" value="Transcription factor NusA, N-terminal domain"/>
    <property type="match status" value="1"/>
</dbReference>
<dbReference type="PROSITE" id="PS50126">
    <property type="entry name" value="S1"/>
    <property type="match status" value="1"/>
</dbReference>
<comment type="subcellular location">
    <subcellularLocation>
        <location evidence="7">Cytoplasm</location>
    </subcellularLocation>
</comment>
<dbReference type="InterPro" id="IPR013735">
    <property type="entry name" value="TF_NusA_N"/>
</dbReference>
<dbReference type="Proteomes" id="UP000249555">
    <property type="component" value="Unassembled WGS sequence"/>
</dbReference>
<feature type="domain" description="S1 motif" evidence="9">
    <location>
        <begin position="142"/>
        <end position="206"/>
    </location>
</feature>
<comment type="subunit">
    <text evidence="7">Monomer. Binds directly to the core enzyme of the DNA-dependent RNA polymerase and to nascent RNA.</text>
</comment>
<evidence type="ECO:0000259" key="9">
    <source>
        <dbReference type="PROSITE" id="PS50126"/>
    </source>
</evidence>
<dbReference type="Gene3D" id="3.30.300.20">
    <property type="match status" value="2"/>
</dbReference>
<dbReference type="Pfam" id="PF26594">
    <property type="entry name" value="KH_NusA_2nd"/>
    <property type="match status" value="1"/>
</dbReference>
<dbReference type="GO" id="GO:0003723">
    <property type="term" value="F:RNA binding"/>
    <property type="evidence" value="ECO:0007669"/>
    <property type="project" value="UniProtKB-UniRule"/>
</dbReference>
<dbReference type="InterPro" id="IPR015946">
    <property type="entry name" value="KH_dom-like_a/b"/>
</dbReference>
<dbReference type="Pfam" id="PF08529">
    <property type="entry name" value="NusA_N"/>
    <property type="match status" value="1"/>
</dbReference>
<dbReference type="FunFam" id="3.30.300.20:FF:000002">
    <property type="entry name" value="Transcription termination/antitermination protein NusA"/>
    <property type="match status" value="1"/>
</dbReference>
<dbReference type="GO" id="GO:0000166">
    <property type="term" value="F:nucleotide binding"/>
    <property type="evidence" value="ECO:0007669"/>
    <property type="project" value="InterPro"/>
</dbReference>
<keyword evidence="1 7" id="KW-0806">Transcription termination</keyword>
<dbReference type="FunFam" id="2.40.50.140:FF:000058">
    <property type="entry name" value="Transcription termination/antitermination protein NusA"/>
    <property type="match status" value="1"/>
</dbReference>
<dbReference type="InterPro" id="IPR010213">
    <property type="entry name" value="TF_NusA"/>
</dbReference>
<dbReference type="InterPro" id="IPR036555">
    <property type="entry name" value="NusA_N_sf"/>
</dbReference>
<dbReference type="CDD" id="cd04455">
    <property type="entry name" value="S1_NusA"/>
    <property type="match status" value="1"/>
</dbReference>
<gene>
    <name evidence="7" type="primary">nusA</name>
    <name evidence="10" type="ORF">DI640_09880</name>
</gene>
<comment type="similarity">
    <text evidence="7">Belongs to the NusA family.</text>
</comment>
<dbReference type="PROSITE" id="PS50084">
    <property type="entry name" value="KH_TYPE_1"/>
    <property type="match status" value="1"/>
</dbReference>
<dbReference type="CDD" id="cd02134">
    <property type="entry name" value="KH-II_NusA_rpt1"/>
    <property type="match status" value="1"/>
</dbReference>
<dbReference type="InterPro" id="IPR025249">
    <property type="entry name" value="TF_NusA_KH_1st"/>
</dbReference>
<dbReference type="PANTHER" id="PTHR22648">
    <property type="entry name" value="TRANSCRIPTION TERMINATION FACTOR NUSA"/>
    <property type="match status" value="1"/>
</dbReference>
<dbReference type="SMART" id="SM00322">
    <property type="entry name" value="KH"/>
    <property type="match status" value="2"/>
</dbReference>
<keyword evidence="4 7" id="KW-0694">RNA-binding</keyword>
<dbReference type="AlphaFoldDB" id="A0A2W4YV35"/>
<dbReference type="Gene3D" id="3.30.1480.10">
    <property type="entry name" value="NusA, N-terminal domain"/>
    <property type="match status" value="1"/>
</dbReference>
<comment type="function">
    <text evidence="7">Participates in both transcription termination and antitermination.</text>
</comment>
<accession>A0A2W4YV35</accession>
<dbReference type="Gene3D" id="1.10.150.20">
    <property type="entry name" value="5' to 3' exonuclease, C-terminal subdomain"/>
    <property type="match status" value="2"/>
</dbReference>
<evidence type="ECO:0000256" key="4">
    <source>
        <dbReference type="ARBA" id="ARBA00022884"/>
    </source>
</evidence>
<dbReference type="NCBIfam" id="TIGR01954">
    <property type="entry name" value="nusA_Cterm_rpt"/>
    <property type="match status" value="1"/>
</dbReference>
<evidence type="ECO:0000256" key="7">
    <source>
        <dbReference type="HAMAP-Rule" id="MF_00945"/>
    </source>
</evidence>
<dbReference type="InterPro" id="IPR004087">
    <property type="entry name" value="KH_dom"/>
</dbReference>
<keyword evidence="6 7" id="KW-0804">Transcription</keyword>
<evidence type="ECO:0000256" key="1">
    <source>
        <dbReference type="ARBA" id="ARBA00022472"/>
    </source>
</evidence>
<dbReference type="Gene3D" id="2.40.50.140">
    <property type="entry name" value="Nucleic acid-binding proteins"/>
    <property type="match status" value="1"/>
</dbReference>
<organism evidence="10 11">
    <name type="scientific">Sphingomonas taxi</name>
    <dbReference type="NCBI Taxonomy" id="1549858"/>
    <lineage>
        <taxon>Bacteria</taxon>
        <taxon>Pseudomonadati</taxon>
        <taxon>Pseudomonadota</taxon>
        <taxon>Alphaproteobacteria</taxon>
        <taxon>Sphingomonadales</taxon>
        <taxon>Sphingomonadaceae</taxon>
        <taxon>Sphingomonas</taxon>
    </lineage>
</organism>
<keyword evidence="2 7" id="KW-0963">Cytoplasm</keyword>
<feature type="compositionally biased region" description="Basic and acidic residues" evidence="8">
    <location>
        <begin position="478"/>
        <end position="494"/>
    </location>
</feature>
<comment type="caution">
    <text evidence="10">The sequence shown here is derived from an EMBL/GenBank/DDBJ whole genome shotgun (WGS) entry which is preliminary data.</text>
</comment>
<dbReference type="InterPro" id="IPR003029">
    <property type="entry name" value="S1_domain"/>
</dbReference>
<proteinExistence type="inferred from homology"/>
<dbReference type="SUPFAM" id="SSF54814">
    <property type="entry name" value="Prokaryotic type KH domain (KH-domain type II)"/>
    <property type="match status" value="2"/>
</dbReference>
<feature type="compositionally biased region" description="Acidic residues" evidence="8">
    <location>
        <begin position="532"/>
        <end position="578"/>
    </location>
</feature>
<dbReference type="NCBIfam" id="TIGR01953">
    <property type="entry name" value="NusA"/>
    <property type="match status" value="1"/>
</dbReference>
<dbReference type="GO" id="GO:0006353">
    <property type="term" value="P:DNA-templated transcription termination"/>
    <property type="evidence" value="ECO:0007669"/>
    <property type="project" value="UniProtKB-UniRule"/>
</dbReference>
<dbReference type="FunFam" id="3.30.300.20:FF:000005">
    <property type="entry name" value="Transcription termination/antitermination protein NusA"/>
    <property type="match status" value="1"/>
</dbReference>
<dbReference type="PANTHER" id="PTHR22648:SF0">
    <property type="entry name" value="TRANSCRIPTION TERMINATION_ANTITERMINATION PROTEIN NUSA"/>
    <property type="match status" value="1"/>
</dbReference>
<dbReference type="CDD" id="cd22529">
    <property type="entry name" value="KH-II_NusA_rpt2"/>
    <property type="match status" value="1"/>
</dbReference>
<evidence type="ECO:0000256" key="3">
    <source>
        <dbReference type="ARBA" id="ARBA00022814"/>
    </source>
</evidence>
<dbReference type="Pfam" id="PF00575">
    <property type="entry name" value="S1"/>
    <property type="match status" value="1"/>
</dbReference>
<feature type="region of interest" description="Disordered" evidence="8">
    <location>
        <begin position="478"/>
        <end position="504"/>
    </location>
</feature>
<dbReference type="HAMAP" id="MF_00945_B">
    <property type="entry name" value="NusA_B"/>
    <property type="match status" value="1"/>
</dbReference>
<feature type="compositionally biased region" description="Basic and acidic residues" evidence="8">
    <location>
        <begin position="579"/>
        <end position="592"/>
    </location>
</feature>
<keyword evidence="3 7" id="KW-0889">Transcription antitermination</keyword>
<evidence type="ECO:0000256" key="2">
    <source>
        <dbReference type="ARBA" id="ARBA00022490"/>
    </source>
</evidence>
<dbReference type="SUPFAM" id="SSF47794">
    <property type="entry name" value="Rad51 N-terminal domain-like"/>
    <property type="match status" value="2"/>
</dbReference>
<dbReference type="InterPro" id="IPR012340">
    <property type="entry name" value="NA-bd_OB-fold"/>
</dbReference>
<dbReference type="Pfam" id="PF13184">
    <property type="entry name" value="KH_NusA_1st"/>
    <property type="match status" value="1"/>
</dbReference>
<dbReference type="EMBL" id="QFMX01000008">
    <property type="protein sequence ID" value="PZO73356.1"/>
    <property type="molecule type" value="Genomic_DNA"/>
</dbReference>